<sequence length="146" mass="16743">MNFPDATSQFPAGVSPKVNELLASVECGYHKVNGNLKTFYHHHHHDIGMVKIMTAPTGSTHPSSTNYLVHAWSMWARHHQIIILFGVLIRLLRHSFSLIRSCFNRSKPARESDRELGFKMLAKARHHYRRWGKSEAVWLQSSARDG</sequence>
<organism evidence="1 2">
    <name type="scientific">Salix udensis</name>
    <dbReference type="NCBI Taxonomy" id="889485"/>
    <lineage>
        <taxon>Eukaryota</taxon>
        <taxon>Viridiplantae</taxon>
        <taxon>Streptophyta</taxon>
        <taxon>Embryophyta</taxon>
        <taxon>Tracheophyta</taxon>
        <taxon>Spermatophyta</taxon>
        <taxon>Magnoliopsida</taxon>
        <taxon>eudicotyledons</taxon>
        <taxon>Gunneridae</taxon>
        <taxon>Pentapetalae</taxon>
        <taxon>rosids</taxon>
        <taxon>fabids</taxon>
        <taxon>Malpighiales</taxon>
        <taxon>Salicaceae</taxon>
        <taxon>Saliceae</taxon>
        <taxon>Salix</taxon>
    </lineage>
</organism>
<proteinExistence type="predicted"/>
<evidence type="ECO:0000313" key="1">
    <source>
        <dbReference type="EMBL" id="KAJ6400054.1"/>
    </source>
</evidence>
<gene>
    <name evidence="1" type="ORF">OIU84_015665</name>
</gene>
<dbReference type="EMBL" id="JAPFFJ010000019">
    <property type="protein sequence ID" value="KAJ6400054.1"/>
    <property type="molecule type" value="Genomic_DNA"/>
</dbReference>
<name>A0AAD6J7U5_9ROSI</name>
<comment type="caution">
    <text evidence="1">The sequence shown here is derived from an EMBL/GenBank/DDBJ whole genome shotgun (WGS) entry which is preliminary data.</text>
</comment>
<keyword evidence="2" id="KW-1185">Reference proteome</keyword>
<accession>A0AAD6J7U5</accession>
<protein>
    <submittedName>
        <fullName evidence="1">Uncharacterized protein</fullName>
    </submittedName>
</protein>
<evidence type="ECO:0000313" key="2">
    <source>
        <dbReference type="Proteomes" id="UP001162972"/>
    </source>
</evidence>
<dbReference type="Proteomes" id="UP001162972">
    <property type="component" value="Chromosome 14"/>
</dbReference>
<reference evidence="1 2" key="1">
    <citation type="journal article" date="2023" name="Int. J. Mol. Sci.">
        <title>De Novo Assembly and Annotation of 11 Diverse Shrub Willow (Salix) Genomes Reveals Novel Gene Organization in Sex-Linked Regions.</title>
        <authorList>
            <person name="Hyden B."/>
            <person name="Feng K."/>
            <person name="Yates T.B."/>
            <person name="Jawdy S."/>
            <person name="Cereghino C."/>
            <person name="Smart L.B."/>
            <person name="Muchero W."/>
        </authorList>
    </citation>
    <scope>NUCLEOTIDE SEQUENCE [LARGE SCALE GENOMIC DNA]</scope>
    <source>
        <tissue evidence="1">Shoot tip</tissue>
    </source>
</reference>
<dbReference type="AlphaFoldDB" id="A0AAD6J7U5"/>